<dbReference type="InterPro" id="IPR002861">
    <property type="entry name" value="Reeler_dom"/>
</dbReference>
<dbReference type="KEGG" id="sasa:106573225"/>
<dbReference type="NCBIfam" id="NF038123">
    <property type="entry name" value="NF038123_dom"/>
    <property type="match status" value="1"/>
</dbReference>
<feature type="region of interest" description="Disordered" evidence="12">
    <location>
        <begin position="747"/>
        <end position="781"/>
    </location>
</feature>
<comment type="subcellular location">
    <subcellularLocation>
        <location evidence="1">Secreted</location>
        <location evidence="1">Extracellular space</location>
        <location evidence="1">Extracellular matrix</location>
    </subcellularLocation>
</comment>
<feature type="transmembrane region" description="Helical" evidence="13">
    <location>
        <begin position="21"/>
        <end position="39"/>
    </location>
</feature>
<dbReference type="Pfam" id="PF06468">
    <property type="entry name" value="Spond_N"/>
    <property type="match status" value="1"/>
</dbReference>
<keyword evidence="5" id="KW-0479">Metal-binding</keyword>
<keyword evidence="13" id="KW-0812">Transmembrane</keyword>
<dbReference type="PANTHER" id="PTHR11311">
    <property type="entry name" value="SPONDIN"/>
    <property type="match status" value="1"/>
</dbReference>
<dbReference type="Pfam" id="PF02014">
    <property type="entry name" value="Reeler"/>
    <property type="match status" value="1"/>
</dbReference>
<evidence type="ECO:0000256" key="10">
    <source>
        <dbReference type="ARBA" id="ARBA00023180"/>
    </source>
</evidence>
<dbReference type="Pfam" id="PF00090">
    <property type="entry name" value="TSP_1"/>
    <property type="match status" value="5"/>
</dbReference>
<keyword evidence="16" id="KW-1185">Reference proteome</keyword>
<dbReference type="InterPro" id="IPR042307">
    <property type="entry name" value="Reeler_sf"/>
</dbReference>
<keyword evidence="13" id="KW-1133">Transmembrane helix</keyword>
<name>A0A1S3MJY9_SALSA</name>
<dbReference type="InterPro" id="IPR038678">
    <property type="entry name" value="Spondin_N_sf"/>
</dbReference>
<dbReference type="AlphaFoldDB" id="A0A1S3MJY9"/>
<evidence type="ECO:0000256" key="8">
    <source>
        <dbReference type="ARBA" id="ARBA00022889"/>
    </source>
</evidence>
<dbReference type="Proteomes" id="UP001652741">
    <property type="component" value="Chromosome ssa16"/>
</dbReference>
<evidence type="ECO:0000256" key="4">
    <source>
        <dbReference type="ARBA" id="ARBA00022530"/>
    </source>
</evidence>
<evidence type="ECO:0000256" key="5">
    <source>
        <dbReference type="ARBA" id="ARBA00022723"/>
    </source>
</evidence>
<evidence type="ECO:0000313" key="17">
    <source>
        <dbReference type="RefSeq" id="XP_014003538.1"/>
    </source>
</evidence>
<evidence type="ECO:0000259" key="14">
    <source>
        <dbReference type="PROSITE" id="PS51019"/>
    </source>
</evidence>
<keyword evidence="7" id="KW-0677">Repeat</keyword>
<dbReference type="FunFam" id="2.20.100.10:FF:000026">
    <property type="entry name" value="Spondin 1"/>
    <property type="match status" value="1"/>
</dbReference>
<dbReference type="Gene3D" id="2.60.40.4060">
    <property type="entry name" value="Reeler domain"/>
    <property type="match status" value="1"/>
</dbReference>
<gene>
    <name evidence="17" type="primary">LOC106573225</name>
</gene>
<evidence type="ECO:0000256" key="7">
    <source>
        <dbReference type="ARBA" id="ARBA00022737"/>
    </source>
</evidence>
<dbReference type="PROSITE" id="PS51019">
    <property type="entry name" value="REELIN"/>
    <property type="match status" value="1"/>
</dbReference>
<keyword evidence="8" id="KW-0130">Cell adhesion</keyword>
<dbReference type="STRING" id="8030.ENSSSAP00000037766"/>
<keyword evidence="6" id="KW-0732">Signal</keyword>
<dbReference type="FunFam" id="2.20.100.10:FF:000034">
    <property type="entry name" value="Spondin-1"/>
    <property type="match status" value="1"/>
</dbReference>
<sequence length="837" mass="94592">MSNAPRSQAHSGRWWNKELRTTTYIMGMYIHLLLLQYLVSNFMCNALAFVEEPTDKHAKSDGYCGRILRAQTQGTRRDGYNEFRLRVEGDPENYQPASIYRVTLYASSPSYFRGFTLIALKEGTEGTRDDHYAGKFQIIDEEDTQFMTNCPPAVTESTPRRRTRIQVFWTAPPSGSGCVILKASIVQKRIIYFQDEGSLTVRLCEKEAVFGETTEKPPPECCACGTAKYRVTFYGNWSEKIHPKDYPRRANHWSALIGASHSRSYVLWEYGGFASEGVKQVAELGSPVKMEEEIRQKGDEVLTVIKTKAQWPAWQPLNVRAAPSAEFSVDRTRHLMSFLSMLGPSPDWNVGLSAEDLCTKECGWVQRLDQDLIPWDAGTDNGVTYESPNKPTIPQERIRPLTSLDHPQSPFYDTEGGPITALARVVVERIARKGEQCNIVPDTVDDIVADIGQEEKEEDDTPETCIYSNWSPWSACSSASCDKGRRMRQRMLKAQLDLSVPCPHTQDFKPCMGPGCSEEEASTCMMSEWISWSPCSVSCGMGMRSRERYIKQFPEDGSICSLNTEETEKCVVNDDCSPSSCVVTEWGEWVPCSATCGLGMKQRERMLKMPPSDGSMCKVEVAEVEKCMMPECHSIPCMLSPWSDWSDCSVTCGKGVRTRQRMLKSPDLGECTEELEQVERCMQPECPTDCMVSEWTEWSECNKSCGKGHTIRTRMVKLEPQFGGEPCPETVQRKKCKIRKCKRGSRASEERKRRRGGEVGGGKEKRRGKQQERDAAVEEQPGCKMRPWSSWTDCTKHCGGGIQERFMMVKKRAKNTPAQVTSCKDRKEIRACKVHPC</sequence>
<dbReference type="FunFam" id="2.60.40.2130:FF:000001">
    <property type="entry name" value="Spondin 1a"/>
    <property type="match status" value="1"/>
</dbReference>
<dbReference type="InterPro" id="IPR000884">
    <property type="entry name" value="TSP1_rpt"/>
</dbReference>
<organism evidence="16 17">
    <name type="scientific">Salmo salar</name>
    <name type="common">Atlantic salmon</name>
    <dbReference type="NCBI Taxonomy" id="8030"/>
    <lineage>
        <taxon>Eukaryota</taxon>
        <taxon>Metazoa</taxon>
        <taxon>Chordata</taxon>
        <taxon>Craniata</taxon>
        <taxon>Vertebrata</taxon>
        <taxon>Euteleostomi</taxon>
        <taxon>Actinopterygii</taxon>
        <taxon>Neopterygii</taxon>
        <taxon>Teleostei</taxon>
        <taxon>Protacanthopterygii</taxon>
        <taxon>Salmoniformes</taxon>
        <taxon>Salmonidae</taxon>
        <taxon>Salmoninae</taxon>
        <taxon>Salmo</taxon>
    </lineage>
</organism>
<keyword evidence="9" id="KW-1015">Disulfide bond</keyword>
<keyword evidence="10" id="KW-0325">Glycoprotein</keyword>
<feature type="domain" description="Spondin" evidence="15">
    <location>
        <begin position="217"/>
        <end position="410"/>
    </location>
</feature>
<evidence type="ECO:0000256" key="1">
    <source>
        <dbReference type="ARBA" id="ARBA00004498"/>
    </source>
</evidence>
<dbReference type="InterPro" id="IPR044004">
    <property type="entry name" value="TSP1_spondin_dom"/>
</dbReference>
<dbReference type="PaxDb" id="8030-ENSSSAP00000037766"/>
<protein>
    <recommendedName>
        <fullName evidence="2">Spondin-1</fullName>
    </recommendedName>
    <alternativeName>
        <fullName evidence="11">F-spondin</fullName>
    </alternativeName>
</protein>
<reference evidence="17" key="1">
    <citation type="submission" date="2025-08" db="UniProtKB">
        <authorList>
            <consortium name="RefSeq"/>
        </authorList>
    </citation>
    <scope>IDENTIFICATION</scope>
</reference>
<evidence type="ECO:0000256" key="3">
    <source>
        <dbReference type="ARBA" id="ARBA00022525"/>
    </source>
</evidence>
<dbReference type="Pfam" id="PF19028">
    <property type="entry name" value="TSP1_spondin"/>
    <property type="match status" value="1"/>
</dbReference>
<dbReference type="InterPro" id="IPR009465">
    <property type="entry name" value="Spondin_N"/>
</dbReference>
<dbReference type="GO" id="GO:0046872">
    <property type="term" value="F:metal ion binding"/>
    <property type="evidence" value="ECO:0007669"/>
    <property type="project" value="UniProtKB-KW"/>
</dbReference>
<dbReference type="GO" id="GO:0031012">
    <property type="term" value="C:extracellular matrix"/>
    <property type="evidence" value="ECO:0007669"/>
    <property type="project" value="TreeGrafter"/>
</dbReference>
<dbReference type="PROSITE" id="PS51020">
    <property type="entry name" value="SPONDIN"/>
    <property type="match status" value="1"/>
</dbReference>
<dbReference type="Gene3D" id="2.60.40.2130">
    <property type="entry name" value="F-spondin domain"/>
    <property type="match status" value="1"/>
</dbReference>
<keyword evidence="4" id="KW-0272">Extracellular matrix</keyword>
<dbReference type="CDD" id="cd08544">
    <property type="entry name" value="Reeler"/>
    <property type="match status" value="1"/>
</dbReference>
<keyword evidence="13" id="KW-0472">Membrane</keyword>
<evidence type="ECO:0000259" key="15">
    <source>
        <dbReference type="PROSITE" id="PS51020"/>
    </source>
</evidence>
<evidence type="ECO:0000256" key="11">
    <source>
        <dbReference type="ARBA" id="ARBA00030964"/>
    </source>
</evidence>
<dbReference type="FunFam" id="2.20.100.10:FF:000013">
    <property type="entry name" value="Spondin 1a"/>
    <property type="match status" value="2"/>
</dbReference>
<evidence type="ECO:0000256" key="6">
    <source>
        <dbReference type="ARBA" id="ARBA00022729"/>
    </source>
</evidence>
<dbReference type="InterPro" id="IPR051418">
    <property type="entry name" value="Spondin/Thrombospondin_T1"/>
</dbReference>
<dbReference type="PANTHER" id="PTHR11311:SF16">
    <property type="entry name" value="SPONDIN-1"/>
    <property type="match status" value="1"/>
</dbReference>
<dbReference type="PROSITE" id="PS50092">
    <property type="entry name" value="TSP1"/>
    <property type="match status" value="6"/>
</dbReference>
<dbReference type="GeneID" id="106573225"/>
<evidence type="ECO:0000256" key="9">
    <source>
        <dbReference type="ARBA" id="ARBA00023157"/>
    </source>
</evidence>
<dbReference type="RefSeq" id="XP_014003538.1">
    <property type="nucleotide sequence ID" value="XM_014148063.1"/>
</dbReference>
<evidence type="ECO:0000256" key="13">
    <source>
        <dbReference type="SAM" id="Phobius"/>
    </source>
</evidence>
<dbReference type="SMART" id="SM00209">
    <property type="entry name" value="TSP1"/>
    <property type="match status" value="6"/>
</dbReference>
<dbReference type="Gene3D" id="2.20.100.10">
    <property type="entry name" value="Thrombospondin type-1 (TSP1) repeat"/>
    <property type="match status" value="6"/>
</dbReference>
<evidence type="ECO:0000256" key="2">
    <source>
        <dbReference type="ARBA" id="ARBA00019594"/>
    </source>
</evidence>
<dbReference type="OrthoDB" id="347314at2759"/>
<feature type="domain" description="Reelin" evidence="14">
    <location>
        <begin position="49"/>
        <end position="217"/>
    </location>
</feature>
<dbReference type="SUPFAM" id="SSF82895">
    <property type="entry name" value="TSP-1 type 1 repeat"/>
    <property type="match status" value="6"/>
</dbReference>
<dbReference type="FunFam" id="2.60.40.4060:FF:000002">
    <property type="entry name" value="Spondin-1"/>
    <property type="match status" value="1"/>
</dbReference>
<evidence type="ECO:0000313" key="16">
    <source>
        <dbReference type="Proteomes" id="UP001652741"/>
    </source>
</evidence>
<evidence type="ECO:0000256" key="12">
    <source>
        <dbReference type="SAM" id="MobiDB-lite"/>
    </source>
</evidence>
<keyword evidence="3" id="KW-0964">Secreted</keyword>
<proteinExistence type="predicted"/>
<accession>A0A1S3MJY9</accession>
<dbReference type="InterPro" id="IPR036383">
    <property type="entry name" value="TSP1_rpt_sf"/>
</dbReference>
<dbReference type="GO" id="GO:0007155">
    <property type="term" value="P:cell adhesion"/>
    <property type="evidence" value="ECO:0007669"/>
    <property type="project" value="UniProtKB-KW"/>
</dbReference>